<organism evidence="1 2">
    <name type="scientific">Pantoea phage vB_PagM_PSKM</name>
    <dbReference type="NCBI Taxonomy" id="2588094"/>
    <lineage>
        <taxon>Viruses</taxon>
        <taxon>Duplodnaviria</taxon>
        <taxon>Heunggongvirae</taxon>
        <taxon>Uroviricota</taxon>
        <taxon>Caudoviricetes</taxon>
        <taxon>Dibbivirus</taxon>
        <taxon>Dibbivirus PSKM</taxon>
    </lineage>
</organism>
<sequence>MSASITATDVKTILNRAGDRSGFKFLRGNPFYANNGRYTAMKDKWEDLKQMNADRLTPRVIKSVDNFLATCHDKVMSY</sequence>
<protein>
    <submittedName>
        <fullName evidence="1">Uncharacterized protein</fullName>
    </submittedName>
</protein>
<accession>A0A513ZYQ2</accession>
<gene>
    <name evidence="1" type="ORF">PSKM_gp72</name>
</gene>
<name>A0A513ZYQ2_9CAUD</name>
<dbReference type="EMBL" id="MK798144">
    <property type="protein sequence ID" value="QDH45829.1"/>
    <property type="molecule type" value="Genomic_DNA"/>
</dbReference>
<proteinExistence type="predicted"/>
<dbReference type="Proteomes" id="UP000318728">
    <property type="component" value="Segment"/>
</dbReference>
<evidence type="ECO:0000313" key="1">
    <source>
        <dbReference type="EMBL" id="QDH45829.1"/>
    </source>
</evidence>
<keyword evidence="2" id="KW-1185">Reference proteome</keyword>
<reference evidence="1 2" key="1">
    <citation type="submission" date="2019-04" db="EMBL/GenBank/DDBJ databases">
        <title>Complete genome sequence of Pantoea sp. infecting bacteriophage vB_PagM_PSKM.</title>
        <authorList>
            <person name="Truncaite L."/>
            <person name="Simoliuniene M."/>
            <person name="Zajanckauskaite A."/>
            <person name="Meskys R."/>
            <person name="Simoliunas E."/>
        </authorList>
    </citation>
    <scope>NUCLEOTIDE SEQUENCE [LARGE SCALE GENOMIC DNA]</scope>
    <source>
        <strain evidence="1">PSKM</strain>
    </source>
</reference>
<evidence type="ECO:0000313" key="2">
    <source>
        <dbReference type="Proteomes" id="UP000318728"/>
    </source>
</evidence>